<dbReference type="RefSeq" id="WP_116543699.1">
    <property type="nucleotide sequence ID" value="NZ_QEKI01000007.1"/>
</dbReference>
<protein>
    <recommendedName>
        <fullName evidence="3">Winged helix DNA-binding protein</fullName>
    </recommendedName>
</protein>
<name>A0A2U1AVF4_9BACT</name>
<dbReference type="AlphaFoldDB" id="A0A2U1AVF4"/>
<proteinExistence type="predicted"/>
<organism evidence="1 2">
    <name type="scientific">Pontibacter virosus</name>
    <dbReference type="NCBI Taxonomy" id="1765052"/>
    <lineage>
        <taxon>Bacteria</taxon>
        <taxon>Pseudomonadati</taxon>
        <taxon>Bacteroidota</taxon>
        <taxon>Cytophagia</taxon>
        <taxon>Cytophagales</taxon>
        <taxon>Hymenobacteraceae</taxon>
        <taxon>Pontibacter</taxon>
    </lineage>
</organism>
<keyword evidence="2" id="KW-1185">Reference proteome</keyword>
<evidence type="ECO:0000313" key="2">
    <source>
        <dbReference type="Proteomes" id="UP000245466"/>
    </source>
</evidence>
<evidence type="ECO:0008006" key="3">
    <source>
        <dbReference type="Google" id="ProtNLM"/>
    </source>
</evidence>
<dbReference type="OrthoDB" id="5540965at2"/>
<dbReference type="Proteomes" id="UP000245466">
    <property type="component" value="Unassembled WGS sequence"/>
</dbReference>
<dbReference type="EMBL" id="QEKI01000007">
    <property type="protein sequence ID" value="PVY40382.1"/>
    <property type="molecule type" value="Genomic_DNA"/>
</dbReference>
<sequence length="231" mass="26863">MFITEKELVVTLKQNYSEICTWNTESEITKLLEEVNLGFGVADIVISKLRASYNSLNEVELNYFDLTIYKIVESSKGVTLDEIKKITRASNQSIKASLEKLILESYINKEDTFYNIKNVYQHQIEETVAIEAKLKNWKRALQQAYRYKWFASLSYVVLDSKNINPAKRNIQEFEKYNVGLATIAKNGSLDVIFKPYSEAPLDIKMQLLLNELLKRSDLAYLERKKDFHIPK</sequence>
<comment type="caution">
    <text evidence="1">The sequence shown here is derived from an EMBL/GenBank/DDBJ whole genome shotgun (WGS) entry which is preliminary data.</text>
</comment>
<evidence type="ECO:0000313" key="1">
    <source>
        <dbReference type="EMBL" id="PVY40382.1"/>
    </source>
</evidence>
<reference evidence="1 2" key="1">
    <citation type="submission" date="2018-04" db="EMBL/GenBank/DDBJ databases">
        <title>Genomic Encyclopedia of Type Strains, Phase IV (KMG-IV): sequencing the most valuable type-strain genomes for metagenomic binning, comparative biology and taxonomic classification.</title>
        <authorList>
            <person name="Goeker M."/>
        </authorList>
    </citation>
    <scope>NUCLEOTIDE SEQUENCE [LARGE SCALE GENOMIC DNA]</scope>
    <source>
        <strain evidence="1 2">DSM 100231</strain>
    </source>
</reference>
<gene>
    <name evidence="1" type="ORF">C8E01_10711</name>
</gene>
<accession>A0A2U1AVF4</accession>